<dbReference type="RefSeq" id="XP_034246544.1">
    <property type="nucleotide sequence ID" value="XM_034390653.1"/>
</dbReference>
<evidence type="ECO:0000313" key="2">
    <source>
        <dbReference type="RefSeq" id="XP_034246544.1"/>
    </source>
</evidence>
<dbReference type="AlphaFoldDB" id="A0A6P8ZQW1"/>
<accession>A0A6P8ZQW1</accession>
<name>A0A6P8ZQW1_THRPL</name>
<organism evidence="2">
    <name type="scientific">Thrips palmi</name>
    <name type="common">Melon thrips</name>
    <dbReference type="NCBI Taxonomy" id="161013"/>
    <lineage>
        <taxon>Eukaryota</taxon>
        <taxon>Metazoa</taxon>
        <taxon>Ecdysozoa</taxon>
        <taxon>Arthropoda</taxon>
        <taxon>Hexapoda</taxon>
        <taxon>Insecta</taxon>
        <taxon>Pterygota</taxon>
        <taxon>Neoptera</taxon>
        <taxon>Paraneoptera</taxon>
        <taxon>Thysanoptera</taxon>
        <taxon>Terebrantia</taxon>
        <taxon>Thripoidea</taxon>
        <taxon>Thripidae</taxon>
        <taxon>Thrips</taxon>
    </lineage>
</organism>
<sequence length="205" mass="23278">MATSEKNKVVIPILVVAQLFSSYHPAHCKFAGPYYLTVVSGGLCSKEEVGITGDDIVLPLRFHHRRGCKDSLVTGNMTLKNGIGMPGNTSLLFLFAKWDSVSGWRENYFQVNLGELCYIMATYVVAFKDLIRKHSPAIPYKCPIRDNTYPFNEVPTRFDTHPGFPALPYGRFRVRQMAYNLRTRSKTPRGCLRWVLDISEKVTRP</sequence>
<dbReference type="GeneID" id="117648250"/>
<proteinExistence type="predicted"/>
<keyword evidence="1" id="KW-1185">Reference proteome</keyword>
<evidence type="ECO:0000313" key="1">
    <source>
        <dbReference type="Proteomes" id="UP000515158"/>
    </source>
</evidence>
<dbReference type="Proteomes" id="UP000515158">
    <property type="component" value="Unplaced"/>
</dbReference>
<gene>
    <name evidence="2" type="primary">LOC117648250</name>
</gene>
<reference evidence="2" key="1">
    <citation type="submission" date="2025-08" db="UniProtKB">
        <authorList>
            <consortium name="RefSeq"/>
        </authorList>
    </citation>
    <scope>IDENTIFICATION</scope>
    <source>
        <tissue evidence="2">Total insect</tissue>
    </source>
</reference>
<protein>
    <submittedName>
        <fullName evidence="2">Uncharacterized protein LOC117648250 isoform X2</fullName>
    </submittedName>
</protein>